<proteinExistence type="predicted"/>
<feature type="compositionally biased region" description="Basic and acidic residues" evidence="1">
    <location>
        <begin position="62"/>
        <end position="74"/>
    </location>
</feature>
<accession>A0ABR3EIX6</accession>
<feature type="compositionally biased region" description="Basic and acidic residues" evidence="1">
    <location>
        <begin position="33"/>
        <end position="45"/>
    </location>
</feature>
<evidence type="ECO:0000313" key="3">
    <source>
        <dbReference type="Proteomes" id="UP001465976"/>
    </source>
</evidence>
<dbReference type="Gene3D" id="1.10.340.70">
    <property type="match status" value="1"/>
</dbReference>
<feature type="compositionally biased region" description="Basic and acidic residues" evidence="1">
    <location>
        <begin position="85"/>
        <end position="98"/>
    </location>
</feature>
<sequence length="208" mass="23263">MPLLVDVEASCMVPESFLAAPMTLRTSRTRSRRVLEAEEHERARMNIESGSPRHSKSNAPGHRKEGGTHTRENEEPAVVEPEPVTEIRADKPEAEEVRNTPSVIGESEDEDTDVPVLETVVAQGKDGIDLRSILKDKYDGDAGFREIMKNPKVYRNFEVEDGLVFVRLPDRRLLCIPKLVIGSRNVREIIIDEAHSILAHLGPKKTLA</sequence>
<comment type="caution">
    <text evidence="2">The sequence shown here is derived from an EMBL/GenBank/DDBJ whole genome shotgun (WGS) entry which is preliminary data.</text>
</comment>
<reference evidence="2 3" key="1">
    <citation type="submission" date="2024-02" db="EMBL/GenBank/DDBJ databases">
        <title>A draft genome for the cacao thread blight pathogen Marasmius crinis-equi.</title>
        <authorList>
            <person name="Cohen S.P."/>
            <person name="Baruah I.K."/>
            <person name="Amoako-Attah I."/>
            <person name="Bukari Y."/>
            <person name="Meinhardt L.W."/>
            <person name="Bailey B.A."/>
        </authorList>
    </citation>
    <scope>NUCLEOTIDE SEQUENCE [LARGE SCALE GENOMIC DNA]</scope>
    <source>
        <strain evidence="2 3">GH-76</strain>
    </source>
</reference>
<feature type="non-terminal residue" evidence="2">
    <location>
        <position position="208"/>
    </location>
</feature>
<organism evidence="2 3">
    <name type="scientific">Marasmius crinis-equi</name>
    <dbReference type="NCBI Taxonomy" id="585013"/>
    <lineage>
        <taxon>Eukaryota</taxon>
        <taxon>Fungi</taxon>
        <taxon>Dikarya</taxon>
        <taxon>Basidiomycota</taxon>
        <taxon>Agaricomycotina</taxon>
        <taxon>Agaricomycetes</taxon>
        <taxon>Agaricomycetidae</taxon>
        <taxon>Agaricales</taxon>
        <taxon>Marasmiineae</taxon>
        <taxon>Marasmiaceae</taxon>
        <taxon>Marasmius</taxon>
    </lineage>
</organism>
<dbReference type="Proteomes" id="UP001465976">
    <property type="component" value="Unassembled WGS sequence"/>
</dbReference>
<dbReference type="EMBL" id="JBAHYK010004392">
    <property type="protein sequence ID" value="KAL0562841.1"/>
    <property type="molecule type" value="Genomic_DNA"/>
</dbReference>
<keyword evidence="3" id="KW-1185">Reference proteome</keyword>
<protein>
    <submittedName>
        <fullName evidence="2">Uncharacterized protein</fullName>
    </submittedName>
</protein>
<feature type="region of interest" description="Disordered" evidence="1">
    <location>
        <begin position="26"/>
        <end position="100"/>
    </location>
</feature>
<evidence type="ECO:0000313" key="2">
    <source>
        <dbReference type="EMBL" id="KAL0562841.1"/>
    </source>
</evidence>
<gene>
    <name evidence="2" type="ORF">V5O48_019237</name>
</gene>
<evidence type="ECO:0000256" key="1">
    <source>
        <dbReference type="SAM" id="MobiDB-lite"/>
    </source>
</evidence>
<name>A0ABR3EIX6_9AGAR</name>